<accession>A0A4Y2VPB9</accession>
<dbReference type="Proteomes" id="UP000499080">
    <property type="component" value="Unassembled WGS sequence"/>
</dbReference>
<protein>
    <submittedName>
        <fullName evidence="1">Uncharacterized protein</fullName>
    </submittedName>
</protein>
<proteinExistence type="predicted"/>
<gene>
    <name evidence="1" type="ORF">AVEN_24910_1</name>
</gene>
<evidence type="ECO:0000313" key="2">
    <source>
        <dbReference type="Proteomes" id="UP000499080"/>
    </source>
</evidence>
<sequence>MLVVNESYLNDAANSSFSVKVLFIGCEIPGFKFDNRFYQRTAVYEDLVHVKPRSYGLSFHEFRPRFALFPIVGTERIDVALPLVSASAVSRIMAVNSSHVKGDRSGQMASANPLTRALTRDLASHAPLERRDWSEFHQSQIASTNPARLEV</sequence>
<dbReference type="AlphaFoldDB" id="A0A4Y2VPB9"/>
<organism evidence="1 2">
    <name type="scientific">Araneus ventricosus</name>
    <name type="common">Orbweaver spider</name>
    <name type="synonym">Epeira ventricosa</name>
    <dbReference type="NCBI Taxonomy" id="182803"/>
    <lineage>
        <taxon>Eukaryota</taxon>
        <taxon>Metazoa</taxon>
        <taxon>Ecdysozoa</taxon>
        <taxon>Arthropoda</taxon>
        <taxon>Chelicerata</taxon>
        <taxon>Arachnida</taxon>
        <taxon>Araneae</taxon>
        <taxon>Araneomorphae</taxon>
        <taxon>Entelegynae</taxon>
        <taxon>Araneoidea</taxon>
        <taxon>Araneidae</taxon>
        <taxon>Araneus</taxon>
    </lineage>
</organism>
<reference evidence="1 2" key="1">
    <citation type="journal article" date="2019" name="Sci. Rep.">
        <title>Orb-weaving spider Araneus ventricosus genome elucidates the spidroin gene catalogue.</title>
        <authorList>
            <person name="Kono N."/>
            <person name="Nakamura H."/>
            <person name="Ohtoshi R."/>
            <person name="Moran D.A.P."/>
            <person name="Shinohara A."/>
            <person name="Yoshida Y."/>
            <person name="Fujiwara M."/>
            <person name="Mori M."/>
            <person name="Tomita M."/>
            <person name="Arakawa K."/>
        </authorList>
    </citation>
    <scope>NUCLEOTIDE SEQUENCE [LARGE SCALE GENOMIC DNA]</scope>
</reference>
<keyword evidence="2" id="KW-1185">Reference proteome</keyword>
<evidence type="ECO:0000313" key="1">
    <source>
        <dbReference type="EMBL" id="GBO26066.1"/>
    </source>
</evidence>
<comment type="caution">
    <text evidence="1">The sequence shown here is derived from an EMBL/GenBank/DDBJ whole genome shotgun (WGS) entry which is preliminary data.</text>
</comment>
<name>A0A4Y2VPB9_ARAVE</name>
<dbReference type="EMBL" id="BGPR01049085">
    <property type="protein sequence ID" value="GBO26066.1"/>
    <property type="molecule type" value="Genomic_DNA"/>
</dbReference>